<gene>
    <name evidence="1" type="ORF">Tci_851158</name>
</gene>
<dbReference type="AlphaFoldDB" id="A0A699R120"/>
<comment type="caution">
    <text evidence="1">The sequence shown here is derived from an EMBL/GenBank/DDBJ whole genome shotgun (WGS) entry which is preliminary data.</text>
</comment>
<name>A0A699R120_TANCI</name>
<reference evidence="1" key="1">
    <citation type="journal article" date="2019" name="Sci. Rep.">
        <title>Draft genome of Tanacetum cinerariifolium, the natural source of mosquito coil.</title>
        <authorList>
            <person name="Yamashiro T."/>
            <person name="Shiraishi A."/>
            <person name="Satake H."/>
            <person name="Nakayama K."/>
        </authorList>
    </citation>
    <scope>NUCLEOTIDE SEQUENCE</scope>
</reference>
<protein>
    <submittedName>
        <fullName evidence="1">Uncharacterized protein</fullName>
    </submittedName>
</protein>
<evidence type="ECO:0000313" key="1">
    <source>
        <dbReference type="EMBL" id="GFC79188.1"/>
    </source>
</evidence>
<sequence length="181" mass="19910">MWLLTHGMELAIVKCLNSPGYLSTLRAAIGKAIEKGMQDGLSAGIVHGKERRVLTDVTAHNPYAKVNYTSALQQLRNLNFSLLAKLKSNKDASVETVMVILCMEGPLVEKLRLNELQPDVGQLLVRKIRENIANQRLALRDVFVPLVEPFFAAVLTGTEGVDDQAVADGGLLPFPMLMMRN</sequence>
<organism evidence="1">
    <name type="scientific">Tanacetum cinerariifolium</name>
    <name type="common">Dalmatian daisy</name>
    <name type="synonym">Chrysanthemum cinerariifolium</name>
    <dbReference type="NCBI Taxonomy" id="118510"/>
    <lineage>
        <taxon>Eukaryota</taxon>
        <taxon>Viridiplantae</taxon>
        <taxon>Streptophyta</taxon>
        <taxon>Embryophyta</taxon>
        <taxon>Tracheophyta</taxon>
        <taxon>Spermatophyta</taxon>
        <taxon>Magnoliopsida</taxon>
        <taxon>eudicotyledons</taxon>
        <taxon>Gunneridae</taxon>
        <taxon>Pentapetalae</taxon>
        <taxon>asterids</taxon>
        <taxon>campanulids</taxon>
        <taxon>Asterales</taxon>
        <taxon>Asteraceae</taxon>
        <taxon>Asteroideae</taxon>
        <taxon>Anthemideae</taxon>
        <taxon>Anthemidinae</taxon>
        <taxon>Tanacetum</taxon>
    </lineage>
</organism>
<proteinExistence type="predicted"/>
<dbReference type="EMBL" id="BKCJ011069267">
    <property type="protein sequence ID" value="GFC79188.1"/>
    <property type="molecule type" value="Genomic_DNA"/>
</dbReference>
<accession>A0A699R120</accession>